<dbReference type="RefSeq" id="WP_102627277.1">
    <property type="nucleotide sequence ID" value="NZ_PDOH01000014.1"/>
</dbReference>
<evidence type="ECO:0000313" key="2">
    <source>
        <dbReference type="EMBL" id="PMR70227.1"/>
    </source>
</evidence>
<dbReference type="Proteomes" id="UP000235346">
    <property type="component" value="Unassembled WGS sequence"/>
</dbReference>
<keyword evidence="1" id="KW-0812">Transmembrane</keyword>
<keyword evidence="1" id="KW-0472">Membrane</keyword>
<reference evidence="2 3" key="1">
    <citation type="submission" date="2018-01" db="EMBL/GenBank/DDBJ databases">
        <title>Halomonas endophytica sp. nov., isolated from storage liquid in the stems of Populus euphratica.</title>
        <authorList>
            <person name="Chen C."/>
        </authorList>
    </citation>
    <scope>NUCLEOTIDE SEQUENCE [LARGE SCALE GENOMIC DNA]</scope>
    <source>
        <strain evidence="2 3">DSM 26881</strain>
    </source>
</reference>
<keyword evidence="3" id="KW-1185">Reference proteome</keyword>
<comment type="caution">
    <text evidence="2">The sequence shown here is derived from an EMBL/GenBank/DDBJ whole genome shotgun (WGS) entry which is preliminary data.</text>
</comment>
<feature type="transmembrane region" description="Helical" evidence="1">
    <location>
        <begin position="34"/>
        <end position="50"/>
    </location>
</feature>
<accession>A0A2N7TPW6</accession>
<feature type="transmembrane region" description="Helical" evidence="1">
    <location>
        <begin position="7"/>
        <end position="28"/>
    </location>
</feature>
<protein>
    <submittedName>
        <fullName evidence="2">Uncharacterized protein</fullName>
    </submittedName>
</protein>
<evidence type="ECO:0000256" key="1">
    <source>
        <dbReference type="SAM" id="Phobius"/>
    </source>
</evidence>
<dbReference type="OrthoDB" id="6174462at2"/>
<dbReference type="AlphaFoldDB" id="A0A2N7TPW6"/>
<sequence length="71" mass="7709">MTTRSRLVLAVAAWCLAAVAVVLPLVWLINNRDWGVALMLPTPFVVYALLRLGRALEGWAVAGLPPGGRER</sequence>
<keyword evidence="1" id="KW-1133">Transmembrane helix</keyword>
<organism evidence="2 3">
    <name type="scientific">Halomonas heilongjiangensis</name>
    <dbReference type="NCBI Taxonomy" id="1387883"/>
    <lineage>
        <taxon>Bacteria</taxon>
        <taxon>Pseudomonadati</taxon>
        <taxon>Pseudomonadota</taxon>
        <taxon>Gammaproteobacteria</taxon>
        <taxon>Oceanospirillales</taxon>
        <taxon>Halomonadaceae</taxon>
        <taxon>Halomonas</taxon>
    </lineage>
</organism>
<dbReference type="EMBL" id="PNRE01000034">
    <property type="protein sequence ID" value="PMR70227.1"/>
    <property type="molecule type" value="Genomic_DNA"/>
</dbReference>
<gene>
    <name evidence="2" type="ORF">C1H66_07480</name>
</gene>
<name>A0A2N7TPW6_9GAMM</name>
<evidence type="ECO:0000313" key="3">
    <source>
        <dbReference type="Proteomes" id="UP000235346"/>
    </source>
</evidence>
<proteinExistence type="predicted"/>